<comment type="subcellular location">
    <subcellularLocation>
        <location evidence="10">Cytoplasm</location>
    </subcellularLocation>
</comment>
<evidence type="ECO:0000313" key="12">
    <source>
        <dbReference type="EMBL" id="CAC45163.1"/>
    </source>
</evidence>
<dbReference type="InterPro" id="IPR002156">
    <property type="entry name" value="RNaseH_domain"/>
</dbReference>
<dbReference type="PANTHER" id="PTHR10642:SF26">
    <property type="entry name" value="RIBONUCLEASE H1"/>
    <property type="match status" value="1"/>
</dbReference>
<dbReference type="GO" id="GO:0043137">
    <property type="term" value="P:DNA replication, removal of RNA primer"/>
    <property type="evidence" value="ECO:0007669"/>
    <property type="project" value="TreeGrafter"/>
</dbReference>
<keyword evidence="13" id="KW-1185">Reference proteome</keyword>
<dbReference type="EnsemblBacteria" id="CAC45163">
    <property type="protein sequence ID" value="CAC45163"/>
    <property type="gene ID" value="SMc02327"/>
</dbReference>
<feature type="binding site" evidence="10">
    <location>
        <position position="20"/>
    </location>
    <ligand>
        <name>Mg(2+)</name>
        <dbReference type="ChEBI" id="CHEBI:18420"/>
        <label>1</label>
    </ligand>
</feature>
<dbReference type="GO" id="GO:0003676">
    <property type="term" value="F:nucleic acid binding"/>
    <property type="evidence" value="ECO:0007669"/>
    <property type="project" value="InterPro"/>
</dbReference>
<evidence type="ECO:0000256" key="3">
    <source>
        <dbReference type="ARBA" id="ARBA00011245"/>
    </source>
</evidence>
<evidence type="ECO:0000256" key="1">
    <source>
        <dbReference type="ARBA" id="ARBA00000077"/>
    </source>
</evidence>
<evidence type="ECO:0000256" key="10">
    <source>
        <dbReference type="HAMAP-Rule" id="MF_00042"/>
    </source>
</evidence>
<dbReference type="Gene3D" id="3.30.420.10">
    <property type="entry name" value="Ribonuclease H-like superfamily/Ribonuclease H"/>
    <property type="match status" value="1"/>
</dbReference>
<keyword evidence="6 10" id="KW-0479">Metal-binding</keyword>
<evidence type="ECO:0000256" key="9">
    <source>
        <dbReference type="ARBA" id="ARBA00022842"/>
    </source>
</evidence>
<keyword evidence="8 10" id="KW-0378">Hydrolase</keyword>
<dbReference type="RefSeq" id="WP_010968686.1">
    <property type="nucleotide sequence ID" value="NC_003047.1"/>
</dbReference>
<evidence type="ECO:0000256" key="8">
    <source>
        <dbReference type="ARBA" id="ARBA00022801"/>
    </source>
</evidence>
<comment type="function">
    <text evidence="10">Endonuclease that specifically degrades the RNA of RNA-DNA hybrids.</text>
</comment>
<feature type="binding site" evidence="10">
    <location>
        <position position="64"/>
    </location>
    <ligand>
        <name>Mg(2+)</name>
        <dbReference type="ChEBI" id="CHEBI:18420"/>
        <label>1</label>
    </ligand>
</feature>
<dbReference type="Proteomes" id="UP000001976">
    <property type="component" value="Chromosome"/>
</dbReference>
<feature type="binding site" evidence="10">
    <location>
        <position position="152"/>
    </location>
    <ligand>
        <name>Mg(2+)</name>
        <dbReference type="ChEBI" id="CHEBI:18420"/>
        <label>2</label>
    </ligand>
</feature>
<comment type="subunit">
    <text evidence="3 10">Monomer.</text>
</comment>
<dbReference type="InterPro" id="IPR036397">
    <property type="entry name" value="RNaseH_sf"/>
</dbReference>
<evidence type="ECO:0000259" key="11">
    <source>
        <dbReference type="PROSITE" id="PS50879"/>
    </source>
</evidence>
<evidence type="ECO:0000256" key="7">
    <source>
        <dbReference type="ARBA" id="ARBA00022759"/>
    </source>
</evidence>
<dbReference type="HOGENOM" id="CLU_030894_6_0_5"/>
<dbReference type="eggNOG" id="COG0328">
    <property type="taxonomic scope" value="Bacteria"/>
</dbReference>
<feature type="binding site" evidence="10">
    <location>
        <position position="20"/>
    </location>
    <ligand>
        <name>Mg(2+)</name>
        <dbReference type="ChEBI" id="CHEBI:18420"/>
        <label>2</label>
    </ligand>
</feature>
<dbReference type="PROSITE" id="PS50879">
    <property type="entry name" value="RNASE_H_1"/>
    <property type="match status" value="1"/>
</dbReference>
<reference evidence="13" key="2">
    <citation type="journal article" date="2001" name="Science">
        <title>The composite genome of the legume symbiont Sinorhizobium meliloti.</title>
        <authorList>
            <person name="Galibert F."/>
            <person name="Finan T.M."/>
            <person name="Long S.R."/>
            <person name="Puehler A."/>
            <person name="Abola P."/>
            <person name="Ampe F."/>
            <person name="Barloy-Hubler F."/>
            <person name="Barnett M.J."/>
            <person name="Becker A."/>
            <person name="Boistard P."/>
            <person name="Bothe G."/>
            <person name="Boutry M."/>
            <person name="Bowser L."/>
            <person name="Buhrmester J."/>
            <person name="Cadieu E."/>
            <person name="Capela D."/>
            <person name="Chain P."/>
            <person name="Cowie A."/>
            <person name="Davis R.W."/>
            <person name="Dreano S."/>
            <person name="Federspiel N.A."/>
            <person name="Fisher R.F."/>
            <person name="Gloux S."/>
            <person name="Godrie T."/>
            <person name="Goffeau A."/>
            <person name="Golding B."/>
            <person name="Gouzy J."/>
            <person name="Gurjal M."/>
            <person name="Hernandez-Lucas I."/>
            <person name="Hong A."/>
            <person name="Huizar L."/>
            <person name="Hyman R.W."/>
            <person name="Jones T."/>
            <person name="Kahn D."/>
            <person name="Kahn M.L."/>
            <person name="Kalman S."/>
            <person name="Keating D.H."/>
            <person name="Kiss E."/>
            <person name="Komp C."/>
            <person name="Lelaure V."/>
            <person name="Masuy D."/>
            <person name="Palm C."/>
            <person name="Peck M.C."/>
            <person name="Pohl T.M."/>
            <person name="Portetelle D."/>
            <person name="Purnelle B."/>
            <person name="Ramsperger U."/>
            <person name="Surzycki R."/>
            <person name="Thebault P."/>
            <person name="Vandenbol M."/>
            <person name="Vorhoelter F.J."/>
            <person name="Weidner S."/>
            <person name="Wells D.H."/>
            <person name="Wong K."/>
            <person name="Yeh K.-C."/>
            <person name="Batut J."/>
        </authorList>
    </citation>
    <scope>NUCLEOTIDE SEQUENCE [LARGE SCALE GENOMIC DNA]</scope>
    <source>
        <strain evidence="13">1021</strain>
    </source>
</reference>
<gene>
    <name evidence="12" type="primary">rnhA2</name>
    <name evidence="10" type="synonym">rnhA</name>
    <name evidence="12" type="ORF">SMc02327</name>
</gene>
<dbReference type="PATRIC" id="fig|266834.11.peg.1967"/>
<proteinExistence type="inferred from homology"/>
<keyword evidence="10" id="KW-0963">Cytoplasm</keyword>
<reference evidence="12 13" key="1">
    <citation type="journal article" date="2001" name="Proc. Natl. Acad. Sci. U.S.A.">
        <title>Analysis of the chromosome sequence of the legume symbiont Sinorhizobium meliloti strain 1021.</title>
        <authorList>
            <person name="Capela D."/>
            <person name="Barloy-Hubler F."/>
            <person name="Gouzy J."/>
            <person name="Bothe G."/>
            <person name="Ampe F."/>
            <person name="Batut J."/>
            <person name="Boistard P."/>
            <person name="Becker A."/>
            <person name="Boutry M."/>
            <person name="Cadieu E."/>
            <person name="Dreano S."/>
            <person name="Gloux S."/>
            <person name="Godrie T."/>
            <person name="Goffeau A."/>
            <person name="Kahn D."/>
            <person name="Kiss E."/>
            <person name="Lelaure V."/>
            <person name="Masuy D."/>
            <person name="Pohl T."/>
            <person name="Portetelle D."/>
            <person name="Puehler A."/>
            <person name="Purnelle B."/>
            <person name="Ramsperger U."/>
            <person name="Renard C."/>
            <person name="Thebault P."/>
            <person name="Vandenbol M."/>
            <person name="Weidner S."/>
            <person name="Galibert F."/>
        </authorList>
    </citation>
    <scope>NUCLEOTIDE SEQUENCE [LARGE SCALE GENOMIC DNA]</scope>
    <source>
        <strain evidence="12 13">1021</strain>
    </source>
</reference>
<dbReference type="InterPro" id="IPR022892">
    <property type="entry name" value="RNaseHI"/>
</dbReference>
<keyword evidence="7 10" id="KW-0255">Endonuclease</keyword>
<sequence>MTTEVLPPVQDTRRYIVHTDGACRNNPGPGGWGAVLQLEEEGEIIKEKDLSGTTISETTNNRMELSAVLGGLRRLKDKTIPITVRSDSKYVVNGMSTWLEGWKRNGWRKADKTTVLNMDLWQELDQLQETLGPISWVWVKGHSGDPMNDRCDRLANVAIDNALKRSNAA</sequence>
<dbReference type="Pfam" id="PF00075">
    <property type="entry name" value="RNase_H"/>
    <property type="match status" value="1"/>
</dbReference>
<dbReference type="CDD" id="cd09278">
    <property type="entry name" value="RNase_HI_prokaryote_like"/>
    <property type="match status" value="1"/>
</dbReference>
<dbReference type="EC" id="3.1.26.4" evidence="4 10"/>
<organism evidence="12 13">
    <name type="scientific">Rhizobium meliloti (strain 1021)</name>
    <name type="common">Ensifer meliloti</name>
    <name type="synonym">Sinorhizobium meliloti</name>
    <dbReference type="NCBI Taxonomy" id="266834"/>
    <lineage>
        <taxon>Bacteria</taxon>
        <taxon>Pseudomonadati</taxon>
        <taxon>Pseudomonadota</taxon>
        <taxon>Alphaproteobacteria</taxon>
        <taxon>Hyphomicrobiales</taxon>
        <taxon>Rhizobiaceae</taxon>
        <taxon>Sinorhizobium/Ensifer group</taxon>
        <taxon>Sinorhizobium</taxon>
    </lineage>
</organism>
<comment type="similarity">
    <text evidence="2 10">Belongs to the RNase H family.</text>
</comment>
<name>Q92S39_RHIME</name>
<dbReference type="NCBIfam" id="NF001236">
    <property type="entry name" value="PRK00203.1"/>
    <property type="match status" value="1"/>
</dbReference>
<dbReference type="OrthoDB" id="7845843at2"/>
<feature type="binding site" evidence="10">
    <location>
        <position position="87"/>
    </location>
    <ligand>
        <name>Mg(2+)</name>
        <dbReference type="ChEBI" id="CHEBI:18420"/>
        <label>1</label>
    </ligand>
</feature>
<comment type="cofactor">
    <cofactor evidence="10">
        <name>Mg(2+)</name>
        <dbReference type="ChEBI" id="CHEBI:18420"/>
    </cofactor>
    <text evidence="10">Binds 1 Mg(2+) ion per subunit. May bind a second metal ion at a regulatory site, or after substrate binding.</text>
</comment>
<comment type="catalytic activity">
    <reaction evidence="1 10">
        <text>Endonucleolytic cleavage to 5'-phosphomonoester.</text>
        <dbReference type="EC" id="3.1.26.4"/>
    </reaction>
</comment>
<protein>
    <recommendedName>
        <fullName evidence="4 10">Ribonuclease H</fullName>
        <shortName evidence="10">RNase H</shortName>
        <ecNumber evidence="4 10">3.1.26.4</ecNumber>
    </recommendedName>
</protein>
<dbReference type="HAMAP" id="MF_00042">
    <property type="entry name" value="RNase_H"/>
    <property type="match status" value="1"/>
</dbReference>
<dbReference type="SUPFAM" id="SSF53098">
    <property type="entry name" value="Ribonuclease H-like"/>
    <property type="match status" value="1"/>
</dbReference>
<dbReference type="GO" id="GO:0000287">
    <property type="term" value="F:magnesium ion binding"/>
    <property type="evidence" value="ECO:0007669"/>
    <property type="project" value="UniProtKB-UniRule"/>
</dbReference>
<dbReference type="InterPro" id="IPR012337">
    <property type="entry name" value="RNaseH-like_sf"/>
</dbReference>
<evidence type="ECO:0000256" key="2">
    <source>
        <dbReference type="ARBA" id="ARBA00005300"/>
    </source>
</evidence>
<evidence type="ECO:0000256" key="6">
    <source>
        <dbReference type="ARBA" id="ARBA00022723"/>
    </source>
</evidence>
<dbReference type="InterPro" id="IPR050092">
    <property type="entry name" value="RNase_H"/>
</dbReference>
<dbReference type="GO" id="GO:0004523">
    <property type="term" value="F:RNA-DNA hybrid ribonuclease activity"/>
    <property type="evidence" value="ECO:0007669"/>
    <property type="project" value="UniProtKB-UniRule"/>
</dbReference>
<dbReference type="GO" id="GO:0005737">
    <property type="term" value="C:cytoplasm"/>
    <property type="evidence" value="ECO:0007669"/>
    <property type="project" value="UniProtKB-SubCell"/>
</dbReference>
<keyword evidence="5 10" id="KW-0540">Nuclease</keyword>
<keyword evidence="9 10" id="KW-0460">Magnesium</keyword>
<dbReference type="EMBL" id="AL591688">
    <property type="protein sequence ID" value="CAC45163.1"/>
    <property type="molecule type" value="Genomic_DNA"/>
</dbReference>
<evidence type="ECO:0000256" key="4">
    <source>
        <dbReference type="ARBA" id="ARBA00012180"/>
    </source>
</evidence>
<dbReference type="KEGG" id="sme:SMc02327"/>
<evidence type="ECO:0000256" key="5">
    <source>
        <dbReference type="ARBA" id="ARBA00022722"/>
    </source>
</evidence>
<evidence type="ECO:0000313" key="13">
    <source>
        <dbReference type="Proteomes" id="UP000001976"/>
    </source>
</evidence>
<feature type="domain" description="RNase H type-1" evidence="11">
    <location>
        <begin position="11"/>
        <end position="160"/>
    </location>
</feature>
<dbReference type="AlphaFoldDB" id="Q92S39"/>
<dbReference type="PANTHER" id="PTHR10642">
    <property type="entry name" value="RIBONUCLEASE H1"/>
    <property type="match status" value="1"/>
</dbReference>
<accession>Q92S39</accession>